<feature type="domain" description="DOT1" evidence="4">
    <location>
        <begin position="140"/>
        <end position="203"/>
    </location>
</feature>
<dbReference type="OrthoDB" id="5495550at2"/>
<dbReference type="Pfam" id="PF08123">
    <property type="entry name" value="DOT1"/>
    <property type="match status" value="1"/>
</dbReference>
<dbReference type="PANTHER" id="PTHR13610">
    <property type="entry name" value="METHYLTRANSFERASE DOMAIN-CONTAINING PROTEIN"/>
    <property type="match status" value="1"/>
</dbReference>
<keyword evidence="3" id="KW-0949">S-adenosyl-L-methionine</keyword>
<keyword evidence="2 5" id="KW-0808">Transferase</keyword>
<dbReference type="RefSeq" id="WP_115478922.1">
    <property type="nucleotide sequence ID" value="NZ_QRBF01000006.1"/>
</dbReference>
<dbReference type="InterPro" id="IPR026170">
    <property type="entry name" value="FAM173A/B"/>
</dbReference>
<comment type="caution">
    <text evidence="5">The sequence shown here is derived from an EMBL/GenBank/DDBJ whole genome shotgun (WGS) entry which is preliminary data.</text>
</comment>
<reference evidence="5 6" key="1">
    <citation type="submission" date="2018-07" db="EMBL/GenBank/DDBJ databases">
        <title>Dyella monticola sp. nov. and Dyella psychrodurans sp. nov. isolated from monsoon evergreen broad-leaved forest soil of Dinghu Mountain, China.</title>
        <authorList>
            <person name="Gao Z."/>
            <person name="Qiu L."/>
        </authorList>
    </citation>
    <scope>NUCLEOTIDE SEQUENCE [LARGE SCALE GENOMIC DNA]</scope>
    <source>
        <strain evidence="5 6">4MSK11</strain>
    </source>
</reference>
<dbReference type="InterPro" id="IPR029063">
    <property type="entry name" value="SAM-dependent_MTases_sf"/>
</dbReference>
<keyword evidence="1 5" id="KW-0489">Methyltransferase</keyword>
<dbReference type="SUPFAM" id="SSF53335">
    <property type="entry name" value="S-adenosyl-L-methionine-dependent methyltransferases"/>
    <property type="match status" value="1"/>
</dbReference>
<keyword evidence="6" id="KW-1185">Reference proteome</keyword>
<evidence type="ECO:0000313" key="5">
    <source>
        <dbReference type="EMBL" id="RDS81766.1"/>
    </source>
</evidence>
<accession>A0A370X085</accession>
<dbReference type="PANTHER" id="PTHR13610:SF11">
    <property type="entry name" value="METHYLTRANSFERASE DOMAIN-CONTAINING PROTEIN"/>
    <property type="match status" value="1"/>
</dbReference>
<dbReference type="InterPro" id="IPR025789">
    <property type="entry name" value="DOT1_dom"/>
</dbReference>
<evidence type="ECO:0000313" key="6">
    <source>
        <dbReference type="Proteomes" id="UP000255334"/>
    </source>
</evidence>
<dbReference type="Proteomes" id="UP000255334">
    <property type="component" value="Unassembled WGS sequence"/>
</dbReference>
<dbReference type="GO" id="GO:0032259">
    <property type="term" value="P:methylation"/>
    <property type="evidence" value="ECO:0007669"/>
    <property type="project" value="UniProtKB-KW"/>
</dbReference>
<protein>
    <submittedName>
        <fullName evidence="5">Class I SAM-dependent methyltransferase</fullName>
    </submittedName>
</protein>
<evidence type="ECO:0000256" key="1">
    <source>
        <dbReference type="ARBA" id="ARBA00022603"/>
    </source>
</evidence>
<evidence type="ECO:0000256" key="3">
    <source>
        <dbReference type="ARBA" id="ARBA00022691"/>
    </source>
</evidence>
<sequence>MATMTLEQALKELEQDRSLFAPDQLRRRVEALDRLETWLIHAPDLADDQAAARHRRIEAMATDLEAVNRALYQSLRQDIRQGRGAEALSGWSRELVGQEVRGEGYDCLDALVSGVLQLDEPDANSADLASEMVFYQPTPARHIFDFIHRARLTERDVLLDMGSGLGHVSLISAICTPARCVGVELEDAYVASASKSADALNIRHVAFVRADARSVDFSSATVFYLYTPFTGSVLRHVLDSLKREAATRDIRVCTLGPCTPMAGAEPWLDADGDRREDRVVIFRSL</sequence>
<organism evidence="5 6">
    <name type="scientific">Dyella psychrodurans</name>
    <dbReference type="NCBI Taxonomy" id="1927960"/>
    <lineage>
        <taxon>Bacteria</taxon>
        <taxon>Pseudomonadati</taxon>
        <taxon>Pseudomonadota</taxon>
        <taxon>Gammaproteobacteria</taxon>
        <taxon>Lysobacterales</taxon>
        <taxon>Rhodanobacteraceae</taxon>
        <taxon>Dyella</taxon>
    </lineage>
</organism>
<dbReference type="EMBL" id="QRBF01000006">
    <property type="protein sequence ID" value="RDS81766.1"/>
    <property type="molecule type" value="Genomic_DNA"/>
</dbReference>
<name>A0A370X085_9GAMM</name>
<gene>
    <name evidence="5" type="ORF">DWU99_15150</name>
</gene>
<evidence type="ECO:0000259" key="4">
    <source>
        <dbReference type="Pfam" id="PF08123"/>
    </source>
</evidence>
<proteinExistence type="predicted"/>
<dbReference type="GO" id="GO:0031151">
    <property type="term" value="F:histone H3K79 methyltransferase activity"/>
    <property type="evidence" value="ECO:0007669"/>
    <property type="project" value="InterPro"/>
</dbReference>
<evidence type="ECO:0000256" key="2">
    <source>
        <dbReference type="ARBA" id="ARBA00022679"/>
    </source>
</evidence>
<dbReference type="Gene3D" id="3.40.50.150">
    <property type="entry name" value="Vaccinia Virus protein VP39"/>
    <property type="match status" value="1"/>
</dbReference>
<dbReference type="AlphaFoldDB" id="A0A370X085"/>